<keyword evidence="6" id="KW-0418">Kinase</keyword>
<evidence type="ECO:0000256" key="6">
    <source>
        <dbReference type="ARBA" id="ARBA00022777"/>
    </source>
</evidence>
<dbReference type="GO" id="GO:0046983">
    <property type="term" value="F:protein dimerization activity"/>
    <property type="evidence" value="ECO:0007669"/>
    <property type="project" value="InterPro"/>
</dbReference>
<keyword evidence="9" id="KW-0812">Transmembrane</keyword>
<evidence type="ECO:0000313" key="12">
    <source>
        <dbReference type="EMBL" id="GIJ63507.1"/>
    </source>
</evidence>
<feature type="transmembrane region" description="Helical" evidence="9">
    <location>
        <begin position="169"/>
        <end position="194"/>
    </location>
</feature>
<keyword evidence="4" id="KW-0808">Transferase</keyword>
<keyword evidence="9" id="KW-1133">Transmembrane helix</keyword>
<protein>
    <recommendedName>
        <fullName evidence="2">histidine kinase</fullName>
        <ecNumber evidence="2">2.7.13.3</ecNumber>
    </recommendedName>
</protein>
<evidence type="ECO:0000256" key="4">
    <source>
        <dbReference type="ARBA" id="ARBA00022679"/>
    </source>
</evidence>
<keyword evidence="5" id="KW-0547">Nucleotide-binding</keyword>
<organism evidence="12 13">
    <name type="scientific">Virgisporangium aurantiacum</name>
    <dbReference type="NCBI Taxonomy" id="175570"/>
    <lineage>
        <taxon>Bacteria</taxon>
        <taxon>Bacillati</taxon>
        <taxon>Actinomycetota</taxon>
        <taxon>Actinomycetes</taxon>
        <taxon>Micromonosporales</taxon>
        <taxon>Micromonosporaceae</taxon>
        <taxon>Virgisporangium</taxon>
    </lineage>
</organism>
<dbReference type="PANTHER" id="PTHR24421">
    <property type="entry name" value="NITRATE/NITRITE SENSOR PROTEIN NARX-RELATED"/>
    <property type="match status" value="1"/>
</dbReference>
<feature type="transmembrane region" description="Helical" evidence="9">
    <location>
        <begin position="98"/>
        <end position="114"/>
    </location>
</feature>
<dbReference type="GO" id="GO:0016020">
    <property type="term" value="C:membrane"/>
    <property type="evidence" value="ECO:0007669"/>
    <property type="project" value="InterPro"/>
</dbReference>
<dbReference type="GO" id="GO:0005524">
    <property type="term" value="F:ATP binding"/>
    <property type="evidence" value="ECO:0007669"/>
    <property type="project" value="UniProtKB-KW"/>
</dbReference>
<dbReference type="GO" id="GO:0000155">
    <property type="term" value="F:phosphorelay sensor kinase activity"/>
    <property type="evidence" value="ECO:0007669"/>
    <property type="project" value="InterPro"/>
</dbReference>
<evidence type="ECO:0000259" key="11">
    <source>
        <dbReference type="Pfam" id="PF07730"/>
    </source>
</evidence>
<feature type="transmembrane region" description="Helical" evidence="9">
    <location>
        <begin position="31"/>
        <end position="54"/>
    </location>
</feature>
<evidence type="ECO:0000256" key="7">
    <source>
        <dbReference type="ARBA" id="ARBA00022840"/>
    </source>
</evidence>
<dbReference type="InterPro" id="IPR011712">
    <property type="entry name" value="Sig_transdc_His_kin_sub3_dim/P"/>
</dbReference>
<feature type="transmembrane region" description="Helical" evidence="9">
    <location>
        <begin position="206"/>
        <end position="229"/>
    </location>
</feature>
<evidence type="ECO:0000256" key="5">
    <source>
        <dbReference type="ARBA" id="ARBA00022741"/>
    </source>
</evidence>
<feature type="domain" description="Signal transduction histidine kinase subgroup 3 dimerisation and phosphoacceptor" evidence="11">
    <location>
        <begin position="468"/>
        <end position="533"/>
    </location>
</feature>
<dbReference type="EC" id="2.7.13.3" evidence="2"/>
<dbReference type="Proteomes" id="UP000612585">
    <property type="component" value="Unassembled WGS sequence"/>
</dbReference>
<keyword evidence="3" id="KW-0597">Phosphoprotein</keyword>
<dbReference type="Gene3D" id="3.30.565.10">
    <property type="entry name" value="Histidine kinase-like ATPase, C-terminal domain"/>
    <property type="match status" value="1"/>
</dbReference>
<feature type="transmembrane region" description="Helical" evidence="9">
    <location>
        <begin position="61"/>
        <end position="78"/>
    </location>
</feature>
<evidence type="ECO:0000259" key="10">
    <source>
        <dbReference type="Pfam" id="PF02518"/>
    </source>
</evidence>
<dbReference type="AlphaFoldDB" id="A0A8J4E991"/>
<evidence type="ECO:0000256" key="9">
    <source>
        <dbReference type="SAM" id="Phobius"/>
    </source>
</evidence>
<keyword evidence="7" id="KW-0067">ATP-binding</keyword>
<sequence length="653" mass="67562">MTTRPHVLLAAGVLAYLAGIAANLTMNAPDAHANAVQALTTLSPALVLGVVVAVRRPASPVGPALVALAAAPSAAWAMENWGVSDAPAASVGAYVSPGAWVFNLAGFVVLCLVFPDGRPRGRFWAVLPWAYLAAAVAVIALIAVEPLGYADRGGPLPGTTPLPWPDPVFRALEVLVGLGLLTVLGGAVAALVVHYRRGDDLVRVQVRWLMLGAGSVPVLLAAGWIAEFAGASVNVYLGFLAAMVLFVPATVAVAILRHDLLDVDRLLGGTVAWAVTSVVSAGVFAAVVLAIAQVGAGVVGGTAGSVTAAAFVTALVLLPLHRRVHDVVGRLLDRERTVMIATVRQFVRDVRDGRAEPEAVQDALRSALDDRALVVLLWLPGADGYVDLSGGAHTVPDSAQAIALTARGSEVGAVLLGRTTARRRRRALEAAVEARLPLEVSRLRVELRRALADARASRTRLVEGVADERRRLERDLHDGAQQRVLAVGMRLRSAQRRHPPGDPTHADLEAAVAALEGTVAELRRLAHGVRPGRLDEGLDAAIRDLVRDSPVPVSLDLFPGPAGAGLAGVGEAVATTAYFVVAECLSNALKHADASSVTVTLARAGGRLTVAVGDDGRGGASGLTALRDRVAAVGGQLEIDSPPGGGTTVRAEL</sequence>
<accession>A0A8J4E991</accession>
<dbReference type="Pfam" id="PF07730">
    <property type="entry name" value="HisKA_3"/>
    <property type="match status" value="1"/>
</dbReference>
<keyword evidence="9" id="KW-0472">Membrane</keyword>
<evidence type="ECO:0000313" key="13">
    <source>
        <dbReference type="Proteomes" id="UP000612585"/>
    </source>
</evidence>
<dbReference type="Pfam" id="PF02518">
    <property type="entry name" value="HATPase_c"/>
    <property type="match status" value="1"/>
</dbReference>
<gene>
    <name evidence="12" type="ORF">Vau01_110230</name>
</gene>
<dbReference type="InterPro" id="IPR003594">
    <property type="entry name" value="HATPase_dom"/>
</dbReference>
<dbReference type="CDD" id="cd16917">
    <property type="entry name" value="HATPase_UhpB-NarQ-NarX-like"/>
    <property type="match status" value="1"/>
</dbReference>
<evidence type="ECO:0000256" key="1">
    <source>
        <dbReference type="ARBA" id="ARBA00000085"/>
    </source>
</evidence>
<evidence type="ECO:0000256" key="3">
    <source>
        <dbReference type="ARBA" id="ARBA00022553"/>
    </source>
</evidence>
<reference evidence="12" key="1">
    <citation type="submission" date="2021-01" db="EMBL/GenBank/DDBJ databases">
        <title>Whole genome shotgun sequence of Virgisporangium aurantiacum NBRC 16421.</title>
        <authorList>
            <person name="Komaki H."/>
            <person name="Tamura T."/>
        </authorList>
    </citation>
    <scope>NUCLEOTIDE SEQUENCE</scope>
    <source>
        <strain evidence="12">NBRC 16421</strain>
    </source>
</reference>
<dbReference type="InterPro" id="IPR036890">
    <property type="entry name" value="HATPase_C_sf"/>
</dbReference>
<dbReference type="PANTHER" id="PTHR24421:SF10">
    <property type="entry name" value="NITRATE_NITRITE SENSOR PROTEIN NARQ"/>
    <property type="match status" value="1"/>
</dbReference>
<dbReference type="EMBL" id="BOPG01000096">
    <property type="protein sequence ID" value="GIJ63507.1"/>
    <property type="molecule type" value="Genomic_DNA"/>
</dbReference>
<dbReference type="InterPro" id="IPR050482">
    <property type="entry name" value="Sensor_HK_TwoCompSys"/>
</dbReference>
<feature type="domain" description="Histidine kinase/HSP90-like ATPase" evidence="10">
    <location>
        <begin position="576"/>
        <end position="653"/>
    </location>
</feature>
<feature type="transmembrane region" description="Helical" evidence="9">
    <location>
        <begin position="298"/>
        <end position="320"/>
    </location>
</feature>
<dbReference type="Gene3D" id="1.20.5.1930">
    <property type="match status" value="1"/>
</dbReference>
<keyword evidence="8" id="KW-0902">Two-component regulatory system</keyword>
<feature type="transmembrane region" description="Helical" evidence="9">
    <location>
        <begin position="126"/>
        <end position="149"/>
    </location>
</feature>
<evidence type="ECO:0000256" key="8">
    <source>
        <dbReference type="ARBA" id="ARBA00023012"/>
    </source>
</evidence>
<dbReference type="RefSeq" id="WP_204010165.1">
    <property type="nucleotide sequence ID" value="NZ_BOPG01000096.1"/>
</dbReference>
<keyword evidence="13" id="KW-1185">Reference proteome</keyword>
<feature type="transmembrane region" description="Helical" evidence="9">
    <location>
        <begin position="268"/>
        <end position="292"/>
    </location>
</feature>
<comment type="catalytic activity">
    <reaction evidence="1">
        <text>ATP + protein L-histidine = ADP + protein N-phospho-L-histidine.</text>
        <dbReference type="EC" id="2.7.13.3"/>
    </reaction>
</comment>
<comment type="caution">
    <text evidence="12">The sequence shown here is derived from an EMBL/GenBank/DDBJ whole genome shotgun (WGS) entry which is preliminary data.</text>
</comment>
<dbReference type="SUPFAM" id="SSF55874">
    <property type="entry name" value="ATPase domain of HSP90 chaperone/DNA topoisomerase II/histidine kinase"/>
    <property type="match status" value="1"/>
</dbReference>
<proteinExistence type="predicted"/>
<name>A0A8J4E991_9ACTN</name>
<feature type="transmembrane region" description="Helical" evidence="9">
    <location>
        <begin position="235"/>
        <end position="256"/>
    </location>
</feature>
<evidence type="ECO:0000256" key="2">
    <source>
        <dbReference type="ARBA" id="ARBA00012438"/>
    </source>
</evidence>